<protein>
    <submittedName>
        <fullName evidence="1">Uncharacterized protein</fullName>
    </submittedName>
</protein>
<reference evidence="1" key="1">
    <citation type="submission" date="2019-03" db="EMBL/GenBank/DDBJ databases">
        <authorList>
            <person name="Mank J."/>
            <person name="Almeida P."/>
        </authorList>
    </citation>
    <scope>NUCLEOTIDE SEQUENCE</scope>
    <source>
        <strain evidence="1">78183</strain>
    </source>
</reference>
<name>A0A6N2JYT3_SALVM</name>
<gene>
    <name evidence="1" type="ORF">SVIM_LOCUS1795</name>
</gene>
<proteinExistence type="predicted"/>
<accession>A0A6N2JYT3</accession>
<sequence length="61" mass="7063">MQTYVILMAKGLHQALKIYNKKATRLIYFDLSGCEAYAKWITIYCSRNGRLSALIFSDRTI</sequence>
<organism evidence="1">
    <name type="scientific">Salix viminalis</name>
    <name type="common">Common osier</name>
    <name type="synonym">Basket willow</name>
    <dbReference type="NCBI Taxonomy" id="40686"/>
    <lineage>
        <taxon>Eukaryota</taxon>
        <taxon>Viridiplantae</taxon>
        <taxon>Streptophyta</taxon>
        <taxon>Embryophyta</taxon>
        <taxon>Tracheophyta</taxon>
        <taxon>Spermatophyta</taxon>
        <taxon>Magnoliopsida</taxon>
        <taxon>eudicotyledons</taxon>
        <taxon>Gunneridae</taxon>
        <taxon>Pentapetalae</taxon>
        <taxon>rosids</taxon>
        <taxon>fabids</taxon>
        <taxon>Malpighiales</taxon>
        <taxon>Salicaceae</taxon>
        <taxon>Saliceae</taxon>
        <taxon>Salix</taxon>
    </lineage>
</organism>
<dbReference type="EMBL" id="CAADRP010000001">
    <property type="protein sequence ID" value="VFU19959.1"/>
    <property type="molecule type" value="Genomic_DNA"/>
</dbReference>
<dbReference type="AlphaFoldDB" id="A0A6N2JYT3"/>
<evidence type="ECO:0000313" key="1">
    <source>
        <dbReference type="EMBL" id="VFU19959.1"/>
    </source>
</evidence>